<reference evidence="2" key="2">
    <citation type="journal article" date="2013" name="Nat. Commun.">
        <title>Genome of the Chinese tree shrew.</title>
        <authorList>
            <person name="Fan Y."/>
            <person name="Huang Z.Y."/>
            <person name="Cao C.C."/>
            <person name="Chen C.S."/>
            <person name="Chen Y.X."/>
            <person name="Fan D.D."/>
            <person name="He J."/>
            <person name="Hou H.L."/>
            <person name="Hu L."/>
            <person name="Hu X.T."/>
            <person name="Jiang X.T."/>
            <person name="Lai R."/>
            <person name="Lang Y.S."/>
            <person name="Liang B."/>
            <person name="Liao S.G."/>
            <person name="Mu D."/>
            <person name="Ma Y.Y."/>
            <person name="Niu Y.Y."/>
            <person name="Sun X.Q."/>
            <person name="Xia J.Q."/>
            <person name="Xiao J."/>
            <person name="Xiong Z.Q."/>
            <person name="Xu L."/>
            <person name="Yang L."/>
            <person name="Zhang Y."/>
            <person name="Zhao W."/>
            <person name="Zhao X.D."/>
            <person name="Zheng Y.T."/>
            <person name="Zhou J.M."/>
            <person name="Zhu Y.B."/>
            <person name="Zhang G.J."/>
            <person name="Wang J."/>
            <person name="Yao Y.G."/>
        </authorList>
    </citation>
    <scope>NUCLEOTIDE SEQUENCE [LARGE SCALE GENOMIC DNA]</scope>
</reference>
<dbReference type="InterPro" id="IPR043129">
    <property type="entry name" value="ATPase_NBD"/>
</dbReference>
<dbReference type="Proteomes" id="UP000011518">
    <property type="component" value="Unassembled WGS sequence"/>
</dbReference>
<dbReference type="PANTHER" id="PTHR11937">
    <property type="entry name" value="ACTIN"/>
    <property type="match status" value="1"/>
</dbReference>
<gene>
    <name evidence="1" type="ORF">TREES_T100001119</name>
</gene>
<reference evidence="2" key="1">
    <citation type="submission" date="2012-07" db="EMBL/GenBank/DDBJ databases">
        <title>Genome of the Chinese tree shrew, a rising model animal genetically related to primates.</title>
        <authorList>
            <person name="Zhang G."/>
            <person name="Fan Y."/>
            <person name="Yao Y."/>
            <person name="Huang Z."/>
        </authorList>
    </citation>
    <scope>NUCLEOTIDE SEQUENCE [LARGE SCALE GENOMIC DNA]</scope>
</reference>
<dbReference type="Gene3D" id="3.30.420.40">
    <property type="match status" value="2"/>
</dbReference>
<dbReference type="EMBL" id="KB321137">
    <property type="protein sequence ID" value="ELW47246.1"/>
    <property type="molecule type" value="Genomic_DNA"/>
</dbReference>
<keyword evidence="2" id="KW-1185">Reference proteome</keyword>
<dbReference type="Pfam" id="PF00022">
    <property type="entry name" value="Actin"/>
    <property type="match status" value="1"/>
</dbReference>
<name>L9J9N5_TUPCH</name>
<organism evidence="1 2">
    <name type="scientific">Tupaia chinensis</name>
    <name type="common">Chinese tree shrew</name>
    <name type="synonym">Tupaia belangeri chinensis</name>
    <dbReference type="NCBI Taxonomy" id="246437"/>
    <lineage>
        <taxon>Eukaryota</taxon>
        <taxon>Metazoa</taxon>
        <taxon>Chordata</taxon>
        <taxon>Craniata</taxon>
        <taxon>Vertebrata</taxon>
        <taxon>Euteleostomi</taxon>
        <taxon>Mammalia</taxon>
        <taxon>Eutheria</taxon>
        <taxon>Euarchontoglires</taxon>
        <taxon>Scandentia</taxon>
        <taxon>Tupaiidae</taxon>
        <taxon>Tupaia</taxon>
    </lineage>
</organism>
<dbReference type="SUPFAM" id="SSF53067">
    <property type="entry name" value="Actin-like ATPase domain"/>
    <property type="match status" value="1"/>
</dbReference>
<proteinExistence type="predicted"/>
<accession>L9J9N5</accession>
<sequence>MVTLGKELFRCPELLFSPPEVPGLSPLGLPAMAQKSLSKVPLEVQAEVAQNVLLCGGSSLFPGFEARFRADLLHSLPPETHVVVTAQPNRNFSVWTGGSILASLHAFQSCWVLREHYEEQGPHIVYRKCY</sequence>
<dbReference type="AlphaFoldDB" id="L9J9N5"/>
<dbReference type="InParanoid" id="L9J9N5"/>
<dbReference type="Gene3D" id="3.90.640.10">
    <property type="entry name" value="Actin, Chain A, domain 4"/>
    <property type="match status" value="1"/>
</dbReference>
<evidence type="ECO:0000313" key="2">
    <source>
        <dbReference type="Proteomes" id="UP000011518"/>
    </source>
</evidence>
<protein>
    <submittedName>
        <fullName evidence="1">Actin-like protein 9</fullName>
    </submittedName>
</protein>
<evidence type="ECO:0000313" key="1">
    <source>
        <dbReference type="EMBL" id="ELW47246.1"/>
    </source>
</evidence>
<dbReference type="STRING" id="246437.L9J9N5"/>
<dbReference type="InterPro" id="IPR004000">
    <property type="entry name" value="Actin"/>
</dbReference>